<reference evidence="4" key="1">
    <citation type="journal article" date="2019" name="Int. J. Syst. Evol. Microbiol.">
        <title>The Global Catalogue of Microorganisms (GCM) 10K type strain sequencing project: providing services to taxonomists for standard genome sequencing and annotation.</title>
        <authorList>
            <consortium name="The Broad Institute Genomics Platform"/>
            <consortium name="The Broad Institute Genome Sequencing Center for Infectious Disease"/>
            <person name="Wu L."/>
            <person name="Ma J."/>
        </authorList>
    </citation>
    <scope>NUCLEOTIDE SEQUENCE [LARGE SCALE GENOMIC DNA]</scope>
    <source>
        <strain evidence="4">VKM B-3226</strain>
    </source>
</reference>
<keyword evidence="4" id="KW-1185">Reference proteome</keyword>
<name>A0ABV7S1A9_9RHOB</name>
<keyword evidence="2" id="KW-0732">Signal</keyword>
<evidence type="ECO:0000256" key="2">
    <source>
        <dbReference type="SAM" id="SignalP"/>
    </source>
</evidence>
<protein>
    <recommendedName>
        <fullName evidence="5">DUF2125 domain-containing protein</fullName>
    </recommendedName>
</protein>
<comment type="caution">
    <text evidence="3">The sequence shown here is derived from an EMBL/GenBank/DDBJ whole genome shotgun (WGS) entry which is preliminary data.</text>
</comment>
<evidence type="ECO:0008006" key="5">
    <source>
        <dbReference type="Google" id="ProtNLM"/>
    </source>
</evidence>
<organism evidence="3 4">
    <name type="scientific">Paracoccus simplex</name>
    <dbReference type="NCBI Taxonomy" id="2086346"/>
    <lineage>
        <taxon>Bacteria</taxon>
        <taxon>Pseudomonadati</taxon>
        <taxon>Pseudomonadota</taxon>
        <taxon>Alphaproteobacteria</taxon>
        <taxon>Rhodobacterales</taxon>
        <taxon>Paracoccaceae</taxon>
        <taxon>Paracoccus</taxon>
    </lineage>
</organism>
<evidence type="ECO:0000313" key="4">
    <source>
        <dbReference type="Proteomes" id="UP001595596"/>
    </source>
</evidence>
<accession>A0ABV7S1A9</accession>
<feature type="chain" id="PRO_5047067048" description="DUF2125 domain-containing protein" evidence="2">
    <location>
        <begin position="22"/>
        <end position="503"/>
    </location>
</feature>
<evidence type="ECO:0000256" key="1">
    <source>
        <dbReference type="SAM" id="MobiDB-lite"/>
    </source>
</evidence>
<dbReference type="Proteomes" id="UP001595596">
    <property type="component" value="Unassembled WGS sequence"/>
</dbReference>
<proteinExistence type="predicted"/>
<gene>
    <name evidence="3" type="ORF">ACFOMP_15605</name>
</gene>
<feature type="signal peptide" evidence="2">
    <location>
        <begin position="1"/>
        <end position="21"/>
    </location>
</feature>
<evidence type="ECO:0000313" key="3">
    <source>
        <dbReference type="EMBL" id="MFC3570884.1"/>
    </source>
</evidence>
<feature type="region of interest" description="Disordered" evidence="1">
    <location>
        <begin position="151"/>
        <end position="182"/>
    </location>
</feature>
<sequence length="503" mass="52711">MFLRQGFVALLAICPVSAAWAVPATEEGAARLRGVFQTYFGGTAGVVSVTPQGESYELKIDPAPLLAQIPAEQAQISISALTYRLTDNGDGSWGVSEDQVLSWSVVVPKTFEQKGSTRIESTGIWDESLMSFREQQAVMTDYVIDSVQYAPPLPPPAPEAGAASEPMPEEPQVVSRDHQRTARMEMSLSGAAGKAGGVDQAMRFTAEGLEQTQDIVMIPGGEPVQIRVTAPGYDGSGQITGARTEGVLSLLAWFVAHPSEELIKGSQEALRDRVSAAMPLWDELSMDAALRDLRVGTPLGEFGLASARLMVGMSGVTADGRLQEQVALAGLSVPEGVLPSWVAPILPQEVTLDFTASEFDLAAPAKMLIEAVDLAAEDPFAKLDPEQVQAALLPQGKAALTLAPSQIKGDGYRIDYRADVAAGPGAVPSGSALISATGLDKVEAALAAAPPDEAGQPLMMLRMARAMAKPGASGENVWDIQMPEGGGPVTVNGQPMGPATSQP</sequence>
<dbReference type="EMBL" id="JBHRXE010000043">
    <property type="protein sequence ID" value="MFC3570884.1"/>
    <property type="molecule type" value="Genomic_DNA"/>
</dbReference>
<feature type="region of interest" description="Disordered" evidence="1">
    <location>
        <begin position="484"/>
        <end position="503"/>
    </location>
</feature>
<dbReference type="RefSeq" id="WP_379032161.1">
    <property type="nucleotide sequence ID" value="NZ_JBHRXE010000043.1"/>
</dbReference>